<keyword evidence="5" id="KW-1185">Reference proteome</keyword>
<organism evidence="4 5">
    <name type="scientific">Mangrovicoccus algicola</name>
    <dbReference type="NCBI Taxonomy" id="2771008"/>
    <lineage>
        <taxon>Bacteria</taxon>
        <taxon>Pseudomonadati</taxon>
        <taxon>Pseudomonadota</taxon>
        <taxon>Alphaproteobacteria</taxon>
        <taxon>Rhodobacterales</taxon>
        <taxon>Paracoccaceae</taxon>
        <taxon>Mangrovicoccus</taxon>
    </lineage>
</organism>
<evidence type="ECO:0000313" key="5">
    <source>
        <dbReference type="Proteomes" id="UP000609121"/>
    </source>
</evidence>
<dbReference type="SMART" id="SM00450">
    <property type="entry name" value="RHOD"/>
    <property type="match status" value="2"/>
</dbReference>
<feature type="domain" description="Rhodanese" evidence="3">
    <location>
        <begin position="180"/>
        <end position="297"/>
    </location>
</feature>
<evidence type="ECO:0000256" key="1">
    <source>
        <dbReference type="ARBA" id="ARBA00022737"/>
    </source>
</evidence>
<keyword evidence="2" id="KW-0732">Signal</keyword>
<dbReference type="InterPro" id="IPR036873">
    <property type="entry name" value="Rhodanese-like_dom_sf"/>
</dbReference>
<feature type="signal peptide" evidence="2">
    <location>
        <begin position="1"/>
        <end position="21"/>
    </location>
</feature>
<dbReference type="PROSITE" id="PS50206">
    <property type="entry name" value="RHODANESE_3"/>
    <property type="match status" value="2"/>
</dbReference>
<dbReference type="PANTHER" id="PTHR43855">
    <property type="entry name" value="THIOSULFATE SULFURTRANSFERASE"/>
    <property type="match status" value="1"/>
</dbReference>
<feature type="domain" description="Rhodanese" evidence="3">
    <location>
        <begin position="39"/>
        <end position="149"/>
    </location>
</feature>
<dbReference type="InterPro" id="IPR001763">
    <property type="entry name" value="Rhodanese-like_dom"/>
</dbReference>
<name>A0A8J6YTP3_9RHOB</name>
<dbReference type="AlphaFoldDB" id="A0A8J6YTP3"/>
<evidence type="ECO:0000259" key="3">
    <source>
        <dbReference type="PROSITE" id="PS50206"/>
    </source>
</evidence>
<dbReference type="PANTHER" id="PTHR43855:SF1">
    <property type="entry name" value="THIOSULFATE SULFURTRANSFERASE"/>
    <property type="match status" value="1"/>
</dbReference>
<proteinExistence type="predicted"/>
<comment type="caution">
    <text evidence="4">The sequence shown here is derived from an EMBL/GenBank/DDBJ whole genome shotgun (WGS) entry which is preliminary data.</text>
</comment>
<dbReference type="Gene3D" id="3.40.250.10">
    <property type="entry name" value="Rhodanese-like domain"/>
    <property type="match status" value="2"/>
</dbReference>
<dbReference type="Pfam" id="PF00581">
    <property type="entry name" value="Rhodanese"/>
    <property type="match status" value="2"/>
</dbReference>
<keyword evidence="1" id="KW-0677">Repeat</keyword>
<sequence length="312" mass="32484">MRHAFLALAALAGLAAGPLSAEPLGPLVTPAGLDAALQQAEPPVVLDIRGGAYEQGHVAGAVSAPYALFRGPAENPGQRVPVEDLEATYESLGLDPARPVVIVPAGASDTDFGAAARVYWTLKSSGFTGLSILNGGAAAWERAGLPVSDAPVTPAPTELSVTWDERWTAETAEVADAVQGGHRALLLDARPAAFYEGEQAHDAAARPGTLPGARNFAYTNFFHDGETAISPVTDLDGLKSALGLGQDAPEEIVSFCNTGHWAATNWFALSELAGLPDVKLYPGSMVEYSATDGEMQNVPGLWQTLKKQFGAQ</sequence>
<protein>
    <submittedName>
        <fullName evidence="4">Sulfurtransferase</fullName>
    </submittedName>
</protein>
<evidence type="ECO:0000256" key="2">
    <source>
        <dbReference type="SAM" id="SignalP"/>
    </source>
</evidence>
<feature type="chain" id="PRO_5035235531" evidence="2">
    <location>
        <begin position="22"/>
        <end position="312"/>
    </location>
</feature>
<evidence type="ECO:0000313" key="4">
    <source>
        <dbReference type="EMBL" id="MBE3637327.1"/>
    </source>
</evidence>
<gene>
    <name evidence="4" type="ORF">ICN82_03810</name>
</gene>
<dbReference type="Proteomes" id="UP000609121">
    <property type="component" value="Unassembled WGS sequence"/>
</dbReference>
<dbReference type="InterPro" id="IPR051126">
    <property type="entry name" value="Thiosulfate_sulfurtransferase"/>
</dbReference>
<dbReference type="SUPFAM" id="SSF52821">
    <property type="entry name" value="Rhodanese/Cell cycle control phosphatase"/>
    <property type="match status" value="2"/>
</dbReference>
<dbReference type="RefSeq" id="WP_193179789.1">
    <property type="nucleotide sequence ID" value="NZ_JACVXA010000007.1"/>
</dbReference>
<dbReference type="EMBL" id="JACVXA010000007">
    <property type="protein sequence ID" value="MBE3637327.1"/>
    <property type="molecule type" value="Genomic_DNA"/>
</dbReference>
<reference evidence="4" key="1">
    <citation type="submission" date="2020-09" db="EMBL/GenBank/DDBJ databases">
        <title>A novel bacterium of genus Mangrovicoccus, isolated from South China Sea.</title>
        <authorList>
            <person name="Huang H."/>
            <person name="Mo K."/>
            <person name="Hu Y."/>
        </authorList>
    </citation>
    <scope>NUCLEOTIDE SEQUENCE</scope>
    <source>
        <strain evidence="4">HB182678</strain>
    </source>
</reference>
<accession>A0A8J6YTP3</accession>